<gene>
    <name evidence="1" type="ORF">METZ01_LOCUS56385</name>
</gene>
<proteinExistence type="predicted"/>
<reference evidence="1" key="1">
    <citation type="submission" date="2018-05" db="EMBL/GenBank/DDBJ databases">
        <authorList>
            <person name="Lanie J.A."/>
            <person name="Ng W.-L."/>
            <person name="Kazmierczak K.M."/>
            <person name="Andrzejewski T.M."/>
            <person name="Davidsen T.M."/>
            <person name="Wayne K.J."/>
            <person name="Tettelin H."/>
            <person name="Glass J.I."/>
            <person name="Rusch D."/>
            <person name="Podicherti R."/>
            <person name="Tsui H.-C.T."/>
            <person name="Winkler M.E."/>
        </authorList>
    </citation>
    <scope>NUCLEOTIDE SEQUENCE</scope>
</reference>
<sequence>MEQMGFAVCCLACDAPDVPGSERCRACIDGHARSRDRLTSDKAVSKAQRLARELITMLADPANHIDDDAHGEWMVRYAGLVSEHQGVAKAKTHEEVVARFEKERKKRKRSIIRDVANQNKWLDEPPDKFEREDLLSVFGADPGRRPMTWEDLLEEIEGLLDD</sequence>
<organism evidence="1">
    <name type="scientific">marine metagenome</name>
    <dbReference type="NCBI Taxonomy" id="408172"/>
    <lineage>
        <taxon>unclassified sequences</taxon>
        <taxon>metagenomes</taxon>
        <taxon>ecological metagenomes</taxon>
    </lineage>
</organism>
<dbReference type="EMBL" id="UINC01003121">
    <property type="protein sequence ID" value="SVA03531.1"/>
    <property type="molecule type" value="Genomic_DNA"/>
</dbReference>
<evidence type="ECO:0000313" key="1">
    <source>
        <dbReference type="EMBL" id="SVA03531.1"/>
    </source>
</evidence>
<protein>
    <submittedName>
        <fullName evidence="1">Uncharacterized protein</fullName>
    </submittedName>
</protein>
<dbReference type="AlphaFoldDB" id="A0A381SJL2"/>
<name>A0A381SJL2_9ZZZZ</name>
<accession>A0A381SJL2</accession>